<evidence type="ECO:0000259" key="3">
    <source>
        <dbReference type="Pfam" id="PF00582"/>
    </source>
</evidence>
<feature type="region of interest" description="Disordered" evidence="2">
    <location>
        <begin position="282"/>
        <end position="302"/>
    </location>
</feature>
<dbReference type="PANTHER" id="PTHR46268:SF6">
    <property type="entry name" value="UNIVERSAL STRESS PROTEIN UP12"/>
    <property type="match status" value="1"/>
</dbReference>
<feature type="domain" description="UspA" evidence="3">
    <location>
        <begin position="153"/>
        <end position="281"/>
    </location>
</feature>
<dbReference type="Pfam" id="PF00582">
    <property type="entry name" value="Usp"/>
    <property type="match status" value="2"/>
</dbReference>
<reference evidence="4" key="1">
    <citation type="submission" date="2004-08" db="EMBL/GenBank/DDBJ databases">
        <title>Comparison of the gene clusters for the biosynthesis of the aminoglycoside antibiotics tobramycin-apramycin (Streptomyces tenebrarius DSM 40477), and hygromycin B (Streptomyces hygroscopicus subsp. hygroscopicus DSM 40578).</title>
        <authorList>
            <person name="Aboshanab K."/>
            <person name="Schmidt-Beissner H."/>
            <person name="Wehmeier U."/>
            <person name="Welzel K."/>
            <person name="Vente A."/>
            <person name="Piepersberg W."/>
        </authorList>
    </citation>
    <scope>NUCLEOTIDE SEQUENCE</scope>
    <source>
        <strain evidence="4">Type strain: DSM 40477</strain>
    </source>
</reference>
<dbReference type="PANTHER" id="PTHR46268">
    <property type="entry name" value="STRESS RESPONSE PROTEIN NHAX"/>
    <property type="match status" value="1"/>
</dbReference>
<keyword evidence="4" id="KW-0547">Nucleotide-binding</keyword>
<evidence type="ECO:0000256" key="2">
    <source>
        <dbReference type="SAM" id="MobiDB-lite"/>
    </source>
</evidence>
<dbReference type="RefSeq" id="WP_253672074.1">
    <property type="nucleotide sequence ID" value="NZ_JAMTCP010000038.1"/>
</dbReference>
<proteinExistence type="inferred from homology"/>
<gene>
    <name evidence="5" type="ORF">LX15_004957</name>
</gene>
<evidence type="ECO:0000313" key="6">
    <source>
        <dbReference type="Proteomes" id="UP001205311"/>
    </source>
</evidence>
<accession>Q2MF37</accession>
<reference evidence="5 6" key="2">
    <citation type="submission" date="2022-06" db="EMBL/GenBank/DDBJ databases">
        <title>Genomic Encyclopedia of Archaeal and Bacterial Type Strains, Phase II (KMG-II): from individual species to whole genera.</title>
        <authorList>
            <person name="Goeker M."/>
        </authorList>
    </citation>
    <scope>NUCLEOTIDE SEQUENCE [LARGE SCALE GENOMIC DNA]</scope>
    <source>
        <strain evidence="5 6">DSM 40477</strain>
    </source>
</reference>
<dbReference type="EMBL" id="JAMTCP010000038">
    <property type="protein sequence ID" value="MCP2261236.1"/>
    <property type="molecule type" value="Genomic_DNA"/>
</dbReference>
<dbReference type="InterPro" id="IPR014729">
    <property type="entry name" value="Rossmann-like_a/b/a_fold"/>
</dbReference>
<dbReference type="Gene3D" id="3.40.50.620">
    <property type="entry name" value="HUPs"/>
    <property type="match status" value="2"/>
</dbReference>
<dbReference type="AlphaFoldDB" id="Q2MF37"/>
<evidence type="ECO:0000313" key="4">
    <source>
        <dbReference type="EMBL" id="CAH18534.1"/>
    </source>
</evidence>
<evidence type="ECO:0000313" key="5">
    <source>
        <dbReference type="EMBL" id="MCP2261236.1"/>
    </source>
</evidence>
<keyword evidence="4" id="KW-0347">Helicase</keyword>
<dbReference type="PRINTS" id="PR01438">
    <property type="entry name" value="UNVRSLSTRESS"/>
</dbReference>
<keyword evidence="6" id="KW-1185">Reference proteome</keyword>
<evidence type="ECO:0000256" key="1">
    <source>
        <dbReference type="ARBA" id="ARBA00008791"/>
    </source>
</evidence>
<dbReference type="EMBL" id="AJ810851">
    <property type="protein sequence ID" value="CAH18534.1"/>
    <property type="molecule type" value="Genomic_DNA"/>
</dbReference>
<dbReference type="InterPro" id="IPR006016">
    <property type="entry name" value="UspA"/>
</dbReference>
<dbReference type="Proteomes" id="UP001205311">
    <property type="component" value="Unassembled WGS sequence"/>
</dbReference>
<keyword evidence="4" id="KW-0378">Hydrolase</keyword>
<protein>
    <submittedName>
        <fullName evidence="5">Nucleotide-binding universal stress protein, UspA family</fullName>
    </submittedName>
</protein>
<dbReference type="SUPFAM" id="SSF52402">
    <property type="entry name" value="Adenine nucleotide alpha hydrolases-like"/>
    <property type="match status" value="2"/>
</dbReference>
<organism evidence="4">
    <name type="scientific">Streptoalloteichus tenebrarius (strain ATCC 17920 / DSM 40477 / JCM 4838 / CBS 697.72 / NBRC 16177 / NCIMB 11028 / NRRL B-12390 / A12253. 1 / ISP 5477)</name>
    <name type="common">Streptomyces tenebrarius</name>
    <dbReference type="NCBI Taxonomy" id="1933"/>
    <lineage>
        <taxon>Bacteria</taxon>
        <taxon>Bacillati</taxon>
        <taxon>Actinomycetota</taxon>
        <taxon>Actinomycetes</taxon>
        <taxon>Pseudonocardiales</taxon>
        <taxon>Pseudonocardiaceae</taxon>
        <taxon>Streptoalloteichus</taxon>
    </lineage>
</organism>
<name>Q2MF37_STRSD</name>
<sequence>MTNRNVGHPVVVGVGDPTDREVVRWAAAEAVRRGVGLRLVHGYVVMPYTMDQYVPDADTMARRAGEAVMDVAEATAREAFPNLAVTTVLTYGQPELVLLEESANAALVVVGTHPHSALTETVFGSRAGGLVRDAACPVVAVPPDSAASDRTGPVVVGVDGSPASQAALGFAFDAASRRGVPLRVAHYWYGELTDVERVEARQDHHILLAESLAGYRERHPDVSVSFEARAADPVEALRAESASACLLVLGTHGLGRLASVLLGSVSRDLVRSARCPVAVVRPQGEKAERPSRLANNAAPRTD</sequence>
<dbReference type="GO" id="GO:0004386">
    <property type="term" value="F:helicase activity"/>
    <property type="evidence" value="ECO:0007669"/>
    <property type="project" value="UniProtKB-KW"/>
</dbReference>
<feature type="domain" description="UspA" evidence="3">
    <location>
        <begin position="9"/>
        <end position="142"/>
    </location>
</feature>
<comment type="similarity">
    <text evidence="1">Belongs to the universal stress protein A family.</text>
</comment>
<keyword evidence="4" id="KW-0067">ATP-binding</keyword>
<dbReference type="InterPro" id="IPR006015">
    <property type="entry name" value="Universal_stress_UspA"/>
</dbReference>